<keyword evidence="5" id="KW-1185">Reference proteome</keyword>
<dbReference type="Pfam" id="PF13243">
    <property type="entry name" value="SQHop_cyclase_C"/>
    <property type="match status" value="1"/>
</dbReference>
<dbReference type="Proteomes" id="UP000325787">
    <property type="component" value="Chromosome"/>
</dbReference>
<sequence>MRSDVNRCRDRLARRVLDRVGPTGLVDAPCTSRVLESALLVALLDREGLAPDRADAARGFLRAALDSDPPDPLQCALGRAALGEAVTGEPVLRDLLSRVGPDHAARKLLVFRTLLAELGAAEHPRDVPGAVFEAGHQASWVRLQLSALKVITAPGTAGEADWACLRPALRPGPVWEASHFTRLVGLFALRRNPVYRPAVRDALLRVAAEQRSGGGLPFITGLDVFATAIAGIALARVTPEEPRVVSMADGLVAQQNPDGGFGYTVGVRQSDVDDTAYGIEFLRALAPRRHRDVILAAEEYVLAQQNPDGGFPTFGRGAPSEVAITAGAVNALAPDPAHRGAVERGVGFVVDARQVVERGWSRNASNVLFRVALACGALAPDAAVALRSAAHGTRRRAWRYLVDTQGPDGGWGHERGDASDPISTAYAVVALAASPDHAAALGRAVDYLVTRQQPDGGYRSRPDQAGPRPLLYDTPALADIAVLLALSACGER</sequence>
<organism evidence="4 5">
    <name type="scientific">Saccharothrix syringae</name>
    <name type="common">Nocardiopsis syringae</name>
    <dbReference type="NCBI Taxonomy" id="103733"/>
    <lineage>
        <taxon>Bacteria</taxon>
        <taxon>Bacillati</taxon>
        <taxon>Actinomycetota</taxon>
        <taxon>Actinomycetes</taxon>
        <taxon>Pseudonocardiales</taxon>
        <taxon>Pseudonocardiaceae</taxon>
        <taxon>Saccharothrix</taxon>
    </lineage>
</organism>
<dbReference type="SUPFAM" id="SSF48239">
    <property type="entry name" value="Terpenoid cyclases/Protein prenyltransferases"/>
    <property type="match status" value="1"/>
</dbReference>
<keyword evidence="1" id="KW-0677">Repeat</keyword>
<dbReference type="GO" id="GO:0016740">
    <property type="term" value="F:transferase activity"/>
    <property type="evidence" value="ECO:0007669"/>
    <property type="project" value="UniProtKB-KW"/>
</dbReference>
<evidence type="ECO:0000259" key="3">
    <source>
        <dbReference type="Pfam" id="PF13243"/>
    </source>
</evidence>
<dbReference type="Gene3D" id="1.50.10.20">
    <property type="match status" value="1"/>
</dbReference>
<evidence type="ECO:0000313" key="4">
    <source>
        <dbReference type="EMBL" id="QFZ18637.1"/>
    </source>
</evidence>
<evidence type="ECO:0000256" key="1">
    <source>
        <dbReference type="ARBA" id="ARBA00022737"/>
    </source>
</evidence>
<dbReference type="AlphaFoldDB" id="A0A5Q0GX66"/>
<name>A0A5Q0GX66_SACSY</name>
<dbReference type="KEGG" id="ssyi:EKG83_15250"/>
<dbReference type="OrthoDB" id="9758578at2"/>
<protein>
    <submittedName>
        <fullName evidence="4">Prenyltransferase</fullName>
    </submittedName>
</protein>
<dbReference type="InterPro" id="IPR008930">
    <property type="entry name" value="Terpenoid_cyclase/PrenylTrfase"/>
</dbReference>
<gene>
    <name evidence="4" type="ORF">EKG83_15250</name>
</gene>
<dbReference type="EMBL" id="CP034550">
    <property type="protein sequence ID" value="QFZ18637.1"/>
    <property type="molecule type" value="Genomic_DNA"/>
</dbReference>
<keyword evidence="4" id="KW-0808">Transferase</keyword>
<evidence type="ECO:0000259" key="2">
    <source>
        <dbReference type="Pfam" id="PF00432"/>
    </source>
</evidence>
<dbReference type="RefSeq" id="WP_033433201.1">
    <property type="nucleotide sequence ID" value="NZ_CP034550.1"/>
</dbReference>
<dbReference type="InterPro" id="IPR032696">
    <property type="entry name" value="SQ_cyclase_C"/>
</dbReference>
<feature type="domain" description="Squalene cyclase C-terminal" evidence="3">
    <location>
        <begin position="335"/>
        <end position="461"/>
    </location>
</feature>
<dbReference type="UniPathway" id="UPA00337"/>
<dbReference type="InterPro" id="IPR001330">
    <property type="entry name" value="Prenyltrans"/>
</dbReference>
<evidence type="ECO:0000313" key="5">
    <source>
        <dbReference type="Proteomes" id="UP000325787"/>
    </source>
</evidence>
<dbReference type="CDD" id="cd00688">
    <property type="entry name" value="ISOPREN_C2_like"/>
    <property type="match status" value="1"/>
</dbReference>
<proteinExistence type="predicted"/>
<feature type="domain" description="Prenyltransferase alpha-alpha toroid" evidence="2">
    <location>
        <begin position="241"/>
        <end position="333"/>
    </location>
</feature>
<reference evidence="5" key="1">
    <citation type="journal article" date="2021" name="Curr. Microbiol.">
        <title>Complete genome of nocamycin-producing strain Saccharothrix syringae NRRL B-16468 reveals the biosynthetic potential for secondary metabolites.</title>
        <authorList>
            <person name="Mo X."/>
            <person name="Yang S."/>
        </authorList>
    </citation>
    <scope>NUCLEOTIDE SEQUENCE [LARGE SCALE GENOMIC DNA]</scope>
    <source>
        <strain evidence="5">ATCC 51364 / DSM 43886 / JCM 6844 / KCTC 9398 / NBRC 14523 / NRRL B-16468 / INA 2240</strain>
    </source>
</reference>
<dbReference type="Pfam" id="PF00432">
    <property type="entry name" value="Prenyltrans"/>
    <property type="match status" value="1"/>
</dbReference>
<accession>A0A5Q0GX66</accession>